<name>A0ABW4R142_9BACT</name>
<proteinExistence type="predicted"/>
<evidence type="ECO:0000313" key="2">
    <source>
        <dbReference type="Proteomes" id="UP001597197"/>
    </source>
</evidence>
<accession>A0ABW4R142</accession>
<comment type="caution">
    <text evidence="1">The sequence shown here is derived from an EMBL/GenBank/DDBJ whole genome shotgun (WGS) entry which is preliminary data.</text>
</comment>
<dbReference type="EMBL" id="JBHUFD010000019">
    <property type="protein sequence ID" value="MFD1875581.1"/>
    <property type="molecule type" value="Genomic_DNA"/>
</dbReference>
<dbReference type="RefSeq" id="WP_382318431.1">
    <property type="nucleotide sequence ID" value="NZ_JBHUFD010000019.1"/>
</dbReference>
<protein>
    <recommendedName>
        <fullName evidence="3">FAD/NAD(P)-binding domain-containing protein</fullName>
    </recommendedName>
</protein>
<reference evidence="2" key="1">
    <citation type="journal article" date="2019" name="Int. J. Syst. Evol. Microbiol.">
        <title>The Global Catalogue of Microorganisms (GCM) 10K type strain sequencing project: providing services to taxonomists for standard genome sequencing and annotation.</title>
        <authorList>
            <consortium name="The Broad Institute Genomics Platform"/>
            <consortium name="The Broad Institute Genome Sequencing Center for Infectious Disease"/>
            <person name="Wu L."/>
            <person name="Ma J."/>
        </authorList>
    </citation>
    <scope>NUCLEOTIDE SEQUENCE [LARGE SCALE GENOMIC DNA]</scope>
    <source>
        <strain evidence="2">CGMCC 1.15795</strain>
    </source>
</reference>
<keyword evidence="2" id="KW-1185">Reference proteome</keyword>
<gene>
    <name evidence="1" type="ORF">ACFSDX_24325</name>
</gene>
<dbReference type="Proteomes" id="UP001597197">
    <property type="component" value="Unassembled WGS sequence"/>
</dbReference>
<evidence type="ECO:0008006" key="3">
    <source>
        <dbReference type="Google" id="ProtNLM"/>
    </source>
</evidence>
<organism evidence="1 2">
    <name type="scientific">Hymenobacter bucti</name>
    <dbReference type="NCBI Taxonomy" id="1844114"/>
    <lineage>
        <taxon>Bacteria</taxon>
        <taxon>Pseudomonadati</taxon>
        <taxon>Bacteroidota</taxon>
        <taxon>Cytophagia</taxon>
        <taxon>Cytophagales</taxon>
        <taxon>Hymenobacteraceae</taxon>
        <taxon>Hymenobacter</taxon>
    </lineage>
</organism>
<evidence type="ECO:0000313" key="1">
    <source>
        <dbReference type="EMBL" id="MFD1875581.1"/>
    </source>
</evidence>
<sequence length="66" mass="6769">MRRGRGTVSDLRVAGHILATGAAANAVEARAGGRMPLANVRACAEAGETLLNTSGTITDQTDFAQK</sequence>